<accession>A0A412IKQ1</accession>
<dbReference type="AlphaFoldDB" id="A0A412IKQ1"/>
<name>A0A412IKQ1_9BACE</name>
<reference evidence="1 2" key="1">
    <citation type="submission" date="2018-08" db="EMBL/GenBank/DDBJ databases">
        <title>A genome reference for cultivated species of the human gut microbiota.</title>
        <authorList>
            <person name="Zou Y."/>
            <person name="Xue W."/>
            <person name="Luo G."/>
        </authorList>
    </citation>
    <scope>NUCLEOTIDE SEQUENCE [LARGE SCALE GENOMIC DNA]</scope>
    <source>
        <strain evidence="1 2">AF22-3AC</strain>
    </source>
</reference>
<organism evidence="1 2">
    <name type="scientific">Bacteroides cellulosilyticus</name>
    <dbReference type="NCBI Taxonomy" id="246787"/>
    <lineage>
        <taxon>Bacteria</taxon>
        <taxon>Pseudomonadati</taxon>
        <taxon>Bacteroidota</taxon>
        <taxon>Bacteroidia</taxon>
        <taxon>Bacteroidales</taxon>
        <taxon>Bacteroidaceae</taxon>
        <taxon>Bacteroides</taxon>
    </lineage>
</organism>
<dbReference type="Proteomes" id="UP000283341">
    <property type="component" value="Unassembled WGS sequence"/>
</dbReference>
<proteinExistence type="predicted"/>
<dbReference type="EMBL" id="QRVJ01000004">
    <property type="protein sequence ID" value="RGS38232.1"/>
    <property type="molecule type" value="Genomic_DNA"/>
</dbReference>
<dbReference type="RefSeq" id="WP_118402214.1">
    <property type="nucleotide sequence ID" value="NZ_JADNFX010000058.1"/>
</dbReference>
<evidence type="ECO:0000313" key="1">
    <source>
        <dbReference type="EMBL" id="RGS38232.1"/>
    </source>
</evidence>
<comment type="caution">
    <text evidence="1">The sequence shown here is derived from an EMBL/GenBank/DDBJ whole genome shotgun (WGS) entry which is preliminary data.</text>
</comment>
<evidence type="ECO:0000313" key="2">
    <source>
        <dbReference type="Proteomes" id="UP000283341"/>
    </source>
</evidence>
<sequence length="130" mass="15433">MFPKSTFVTTFDKEVVSEKYPVDLTFDFPIPYTTCMEVTKGSEYLQKIKDALRSEEYQSYTFPTRPYIVKFAELKSLSHINSCFPDNKNFGNTLEKIVLQEFDIEHIKSLCKFYLKDLLSQWMYLQNQYS</sequence>
<protein>
    <submittedName>
        <fullName evidence="1">Uncharacterized protein</fullName>
    </submittedName>
</protein>
<gene>
    <name evidence="1" type="ORF">DWX97_07715</name>
</gene>